<dbReference type="Proteomes" id="UP000887580">
    <property type="component" value="Unplaced"/>
</dbReference>
<proteinExistence type="predicted"/>
<evidence type="ECO:0000313" key="2">
    <source>
        <dbReference type="WBParaSite" id="PS1159_v2.g16224.t1"/>
    </source>
</evidence>
<protein>
    <submittedName>
        <fullName evidence="2">Aquaporin</fullName>
    </submittedName>
</protein>
<reference evidence="2" key="1">
    <citation type="submission" date="2022-11" db="UniProtKB">
        <authorList>
            <consortium name="WormBaseParasite"/>
        </authorList>
    </citation>
    <scope>IDENTIFICATION</scope>
</reference>
<evidence type="ECO:0000313" key="1">
    <source>
        <dbReference type="Proteomes" id="UP000887580"/>
    </source>
</evidence>
<dbReference type="WBParaSite" id="PS1159_v2.g16224.t1">
    <property type="protein sequence ID" value="PS1159_v2.g16224.t1"/>
    <property type="gene ID" value="PS1159_v2.g16224"/>
</dbReference>
<sequence>MAFIGTSLCAVGDLATGDDKLGAFTPFAWGFTVIVCVQLGFRTSGAHINPAISLLEFVSQKISFTRFILYSIAQIAGGFIGAAMTFIIYYDLINNFDGGIRQVYGEKRTAHIFATYPKPYLTLRGGLVDQIMSTMTLCILLQGITRRRHGVPKHFQPYLVGTAVSLLSLGYSENCMCAMNPARDLGPRIFTLIAGYGWEVFSYRDYGWFFVPIIGPCIGALLGGGLYKIFVGNFVSELPDDYNIPKPKQRKHDTSTITASSITNEKEEIISVFTLPAY</sequence>
<name>A0AC35FD06_9BILA</name>
<organism evidence="1 2">
    <name type="scientific">Panagrolaimus sp. PS1159</name>
    <dbReference type="NCBI Taxonomy" id="55785"/>
    <lineage>
        <taxon>Eukaryota</taxon>
        <taxon>Metazoa</taxon>
        <taxon>Ecdysozoa</taxon>
        <taxon>Nematoda</taxon>
        <taxon>Chromadorea</taxon>
        <taxon>Rhabditida</taxon>
        <taxon>Tylenchina</taxon>
        <taxon>Panagrolaimomorpha</taxon>
        <taxon>Panagrolaimoidea</taxon>
        <taxon>Panagrolaimidae</taxon>
        <taxon>Panagrolaimus</taxon>
    </lineage>
</organism>
<accession>A0AC35FD06</accession>